<reference evidence="1 2" key="1">
    <citation type="journal article" date="2019" name="Sci. Rep.">
        <title>Orb-weaving spider Araneus ventricosus genome elucidates the spidroin gene catalogue.</title>
        <authorList>
            <person name="Kono N."/>
            <person name="Nakamura H."/>
            <person name="Ohtoshi R."/>
            <person name="Moran D.A.P."/>
            <person name="Shinohara A."/>
            <person name="Yoshida Y."/>
            <person name="Fujiwara M."/>
            <person name="Mori M."/>
            <person name="Tomita M."/>
            <person name="Arakawa K."/>
        </authorList>
    </citation>
    <scope>NUCLEOTIDE SEQUENCE [LARGE SCALE GENOMIC DNA]</scope>
</reference>
<proteinExistence type="predicted"/>
<dbReference type="EMBL" id="BGPR01000023">
    <property type="protein sequence ID" value="GBL80889.1"/>
    <property type="molecule type" value="Genomic_DNA"/>
</dbReference>
<keyword evidence="2" id="KW-1185">Reference proteome</keyword>
<name>A0A4Y2ANN7_ARAVE</name>
<protein>
    <submittedName>
        <fullName evidence="1">Uncharacterized protein</fullName>
    </submittedName>
</protein>
<evidence type="ECO:0000313" key="2">
    <source>
        <dbReference type="Proteomes" id="UP000499080"/>
    </source>
</evidence>
<evidence type="ECO:0000313" key="1">
    <source>
        <dbReference type="EMBL" id="GBL80889.1"/>
    </source>
</evidence>
<accession>A0A4Y2ANN7</accession>
<organism evidence="1 2">
    <name type="scientific">Araneus ventricosus</name>
    <name type="common">Orbweaver spider</name>
    <name type="synonym">Epeira ventricosa</name>
    <dbReference type="NCBI Taxonomy" id="182803"/>
    <lineage>
        <taxon>Eukaryota</taxon>
        <taxon>Metazoa</taxon>
        <taxon>Ecdysozoa</taxon>
        <taxon>Arthropoda</taxon>
        <taxon>Chelicerata</taxon>
        <taxon>Arachnida</taxon>
        <taxon>Araneae</taxon>
        <taxon>Araneomorphae</taxon>
        <taxon>Entelegynae</taxon>
        <taxon>Araneoidea</taxon>
        <taxon>Araneidae</taxon>
        <taxon>Araneus</taxon>
    </lineage>
</organism>
<sequence>MNRLCLSLSSPESMIVLRNWKQQLSTGPITSKRFVRRSMLIQGAGLASPRIMPGIIRDPALNDGLKPCGGPHSTSFPSTRARAIRRPHRLIPFHKLS</sequence>
<dbReference type="AlphaFoldDB" id="A0A4Y2ANN7"/>
<dbReference type="Proteomes" id="UP000499080">
    <property type="component" value="Unassembled WGS sequence"/>
</dbReference>
<gene>
    <name evidence="1" type="ORF">AVEN_26305_1</name>
</gene>
<dbReference type="OrthoDB" id="10482121at2759"/>
<comment type="caution">
    <text evidence="1">The sequence shown here is derived from an EMBL/GenBank/DDBJ whole genome shotgun (WGS) entry which is preliminary data.</text>
</comment>